<dbReference type="Pfam" id="PF13833">
    <property type="entry name" value="EF-hand_8"/>
    <property type="match status" value="1"/>
</dbReference>
<dbReference type="InterPro" id="IPR002048">
    <property type="entry name" value="EF_hand_dom"/>
</dbReference>
<dbReference type="GO" id="GO:0005509">
    <property type="term" value="F:calcium ion binding"/>
    <property type="evidence" value="ECO:0007669"/>
    <property type="project" value="InterPro"/>
</dbReference>
<sequence length="277" mass="31634">MKQNNSKEYMERDKSSSERLNFLLTKHNQRNSGVITSEIKKKSEYFFSQRKGSSGLDVSEANGHSEVKRTGILSRNSAAQPPFINDNPLHNTNSTATIEKNVLPHAESHKYSTENVPSDEIVLSIYNSLTTQEIHQYGKIFDKMDIEGRNLLYVKHLPIITKAITIVEIDKQKIINTLRTLQLNKKSQLHKNEFIVYCHQLIQSIERSEYNYAVFKLFCSGSSTIITIDDLANVSNLCGESFSTEELEEMVDIVDMDGNNVIDFFEFESFMEKAGVF</sequence>
<evidence type="ECO:0000313" key="4">
    <source>
        <dbReference type="Proteomes" id="UP000188320"/>
    </source>
</evidence>
<dbReference type="CDD" id="cd00051">
    <property type="entry name" value="EFh"/>
    <property type="match status" value="1"/>
</dbReference>
<dbReference type="InterPro" id="IPR011992">
    <property type="entry name" value="EF-hand-dom_pair"/>
</dbReference>
<dbReference type="OrthoDB" id="26525at2759"/>
<dbReference type="Proteomes" id="UP000188320">
    <property type="component" value="Unassembled WGS sequence"/>
</dbReference>
<protein>
    <submittedName>
        <fullName evidence="3">Centrin-1</fullName>
    </submittedName>
</protein>
<accession>A0A1R1PC20</accession>
<dbReference type="AlphaFoldDB" id="A0A1R1PC20"/>
<dbReference type="Gene3D" id="1.10.238.10">
    <property type="entry name" value="EF-hand"/>
    <property type="match status" value="1"/>
</dbReference>
<dbReference type="PROSITE" id="PS50222">
    <property type="entry name" value="EF_HAND_2"/>
    <property type="match status" value="1"/>
</dbReference>
<dbReference type="EMBL" id="LSSK01001931">
    <property type="protein sequence ID" value="OMH78412.1"/>
    <property type="molecule type" value="Genomic_DNA"/>
</dbReference>
<name>A0A1R1PC20_ZANCU</name>
<feature type="domain" description="EF-hand" evidence="2">
    <location>
        <begin position="242"/>
        <end position="277"/>
    </location>
</feature>
<dbReference type="PROSITE" id="PS00018">
    <property type="entry name" value="EF_HAND_1"/>
    <property type="match status" value="1"/>
</dbReference>
<keyword evidence="1" id="KW-0106">Calcium</keyword>
<evidence type="ECO:0000256" key="1">
    <source>
        <dbReference type="ARBA" id="ARBA00022837"/>
    </source>
</evidence>
<dbReference type="SUPFAM" id="SSF47473">
    <property type="entry name" value="EF-hand"/>
    <property type="match status" value="1"/>
</dbReference>
<evidence type="ECO:0000313" key="3">
    <source>
        <dbReference type="EMBL" id="OMH78412.1"/>
    </source>
</evidence>
<dbReference type="InterPro" id="IPR018247">
    <property type="entry name" value="EF_Hand_1_Ca_BS"/>
</dbReference>
<gene>
    <name evidence="3" type="ORF">AX774_g8200</name>
</gene>
<organism evidence="3 4">
    <name type="scientific">Zancudomyces culisetae</name>
    <name type="common">Gut fungus</name>
    <name type="synonym">Smittium culisetae</name>
    <dbReference type="NCBI Taxonomy" id="1213189"/>
    <lineage>
        <taxon>Eukaryota</taxon>
        <taxon>Fungi</taxon>
        <taxon>Fungi incertae sedis</taxon>
        <taxon>Zoopagomycota</taxon>
        <taxon>Kickxellomycotina</taxon>
        <taxon>Harpellomycetes</taxon>
        <taxon>Harpellales</taxon>
        <taxon>Legeriomycetaceae</taxon>
        <taxon>Zancudomyces</taxon>
    </lineage>
</organism>
<evidence type="ECO:0000259" key="2">
    <source>
        <dbReference type="PROSITE" id="PS50222"/>
    </source>
</evidence>
<comment type="caution">
    <text evidence="3">The sequence shown here is derived from an EMBL/GenBank/DDBJ whole genome shotgun (WGS) entry which is preliminary data.</text>
</comment>
<keyword evidence="4" id="KW-1185">Reference proteome</keyword>
<reference evidence="4" key="1">
    <citation type="submission" date="2017-01" db="EMBL/GenBank/DDBJ databases">
        <authorList>
            <person name="Wang Y."/>
            <person name="White M."/>
            <person name="Kvist S."/>
            <person name="Moncalvo J.-M."/>
        </authorList>
    </citation>
    <scope>NUCLEOTIDE SEQUENCE [LARGE SCALE GENOMIC DNA]</scope>
    <source>
        <strain evidence="4">COL-18-3</strain>
    </source>
</reference>
<proteinExistence type="predicted"/>